<dbReference type="InterPro" id="IPR011990">
    <property type="entry name" value="TPR-like_helical_dom_sf"/>
</dbReference>
<dbReference type="KEGG" id="haei:MUN82_12025"/>
<accession>A0A8T9SV72</accession>
<evidence type="ECO:0000313" key="2">
    <source>
        <dbReference type="EMBL" id="UOR03676.1"/>
    </source>
</evidence>
<dbReference type="Proteomes" id="UP000829925">
    <property type="component" value="Chromosome"/>
</dbReference>
<evidence type="ECO:0000313" key="3">
    <source>
        <dbReference type="Proteomes" id="UP000829925"/>
    </source>
</evidence>
<sequence length="509" mass="55971">MKRTIYTLSLALATVGSLALTGCEDFLDVNNNPNKAVEVPADLRLPAALVSTVNEETVALNQLGALWGGYWGTTNEGANLFTKEKAYSLVAITDGRDGIPFWENGYTTLLTYQLLRQEAEGTNSPNYAGIAKIMQGWHFLRLVDLYNNVPFDDALQGTVRLTPRYEPGQQVYEKAVNLISEGIADIKQAPLTAPKPGADDVVFQGNMTRWIKLANTVKLRALLRQSEAGTGSYVQAELAKIQTEGSGFLGVGENAYVQPGYLVTAGKQNPFWEAYYRTAAGVVTANFTDLRPTEFVLGEYQRLNDPRLARLYARNSAGQYRGVVFGAPANSGTTYNRANTSTFLGPRENNNQPGGLFKSAQQPSVLLSSFESLFLQAEATERGWLTGTTAKSLYDAAISESFKYLDVPTAATTTYLAQPTVSYEQAANKIERLIAQKWLALNSISSIEAWNDYRRLGYPAALPNSPQAPTPTARPLRLLYPETERTTNGTQISEQGPLDGLRDRVWWDR</sequence>
<dbReference type="SUPFAM" id="SSF48452">
    <property type="entry name" value="TPR-like"/>
    <property type="match status" value="1"/>
</dbReference>
<gene>
    <name evidence="2" type="ORF">MUN82_12025</name>
</gene>
<dbReference type="Gene3D" id="1.25.40.390">
    <property type="match status" value="1"/>
</dbReference>
<dbReference type="RefSeq" id="WP_245090628.1">
    <property type="nucleotide sequence ID" value="NZ_CP095053.1"/>
</dbReference>
<feature type="chain" id="PRO_5035778325" evidence="1">
    <location>
        <begin position="20"/>
        <end position="509"/>
    </location>
</feature>
<feature type="signal peptide" evidence="1">
    <location>
        <begin position="1"/>
        <end position="19"/>
    </location>
</feature>
<name>A0A8T9SV72_9BACT</name>
<dbReference type="AlphaFoldDB" id="A0A8T9SV72"/>
<dbReference type="PROSITE" id="PS51257">
    <property type="entry name" value="PROKAR_LIPOPROTEIN"/>
    <property type="match status" value="1"/>
</dbReference>
<evidence type="ECO:0000256" key="1">
    <source>
        <dbReference type="SAM" id="SignalP"/>
    </source>
</evidence>
<proteinExistence type="predicted"/>
<protein>
    <submittedName>
        <fullName evidence="2">SusD/RagB family nutrient-binding outer membrane lipoprotein</fullName>
    </submittedName>
</protein>
<organism evidence="2 3">
    <name type="scientific">Hymenobacter aerilatus</name>
    <dbReference type="NCBI Taxonomy" id="2932251"/>
    <lineage>
        <taxon>Bacteria</taxon>
        <taxon>Pseudomonadati</taxon>
        <taxon>Bacteroidota</taxon>
        <taxon>Cytophagia</taxon>
        <taxon>Cytophagales</taxon>
        <taxon>Hymenobacteraceae</taxon>
        <taxon>Hymenobacter</taxon>
    </lineage>
</organism>
<keyword evidence="1" id="KW-0732">Signal</keyword>
<reference evidence="2 3" key="1">
    <citation type="submission" date="2022-04" db="EMBL/GenBank/DDBJ databases">
        <title>Hymenobacter sp. isolated from the air.</title>
        <authorList>
            <person name="Won M."/>
            <person name="Lee C.-M."/>
            <person name="Woen H.-Y."/>
            <person name="Kwon S.-W."/>
        </authorList>
    </citation>
    <scope>NUCLEOTIDE SEQUENCE [LARGE SCALE GENOMIC DNA]</scope>
    <source>
        <strain evidence="3">5413 J-13</strain>
    </source>
</reference>
<keyword evidence="3" id="KW-1185">Reference proteome</keyword>
<dbReference type="EMBL" id="CP095053">
    <property type="protein sequence ID" value="UOR03676.1"/>
    <property type="molecule type" value="Genomic_DNA"/>
</dbReference>
<dbReference type="Pfam" id="PF12771">
    <property type="entry name" value="SusD-like_2"/>
    <property type="match status" value="1"/>
</dbReference>
<keyword evidence="2" id="KW-0449">Lipoprotein</keyword>
<dbReference type="InterPro" id="IPR041662">
    <property type="entry name" value="SusD-like_2"/>
</dbReference>